<evidence type="ECO:0000256" key="4">
    <source>
        <dbReference type="SAM" id="MobiDB-lite"/>
    </source>
</evidence>
<keyword evidence="3" id="KW-0067">ATP-binding</keyword>
<feature type="compositionally biased region" description="Basic and acidic residues" evidence="4">
    <location>
        <begin position="152"/>
        <end position="166"/>
    </location>
</feature>
<dbReference type="Pfam" id="PF00176">
    <property type="entry name" value="SNF2-rel_dom"/>
    <property type="match status" value="1"/>
</dbReference>
<evidence type="ECO:0000256" key="3">
    <source>
        <dbReference type="ARBA" id="ARBA00022840"/>
    </source>
</evidence>
<name>A0AAD4R9P3_9BILA</name>
<keyword evidence="1" id="KW-0547">Nucleotide-binding</keyword>
<dbReference type="PROSITE" id="PS51192">
    <property type="entry name" value="HELICASE_ATP_BIND_1"/>
    <property type="match status" value="1"/>
</dbReference>
<feature type="region of interest" description="Disordered" evidence="4">
    <location>
        <begin position="1"/>
        <end position="206"/>
    </location>
</feature>
<dbReference type="CDD" id="cd18793">
    <property type="entry name" value="SF2_C_SNF"/>
    <property type="match status" value="1"/>
</dbReference>
<keyword evidence="2" id="KW-0378">Hydrolase</keyword>
<feature type="compositionally biased region" description="Polar residues" evidence="4">
    <location>
        <begin position="167"/>
        <end position="189"/>
    </location>
</feature>
<dbReference type="Pfam" id="PF00271">
    <property type="entry name" value="Helicase_C"/>
    <property type="match status" value="1"/>
</dbReference>
<dbReference type="GO" id="GO:0006281">
    <property type="term" value="P:DNA repair"/>
    <property type="evidence" value="ECO:0007669"/>
    <property type="project" value="TreeGrafter"/>
</dbReference>
<dbReference type="InterPro" id="IPR001650">
    <property type="entry name" value="Helicase_C-like"/>
</dbReference>
<feature type="compositionally biased region" description="Low complexity" evidence="4">
    <location>
        <begin position="10"/>
        <end position="19"/>
    </location>
</feature>
<dbReference type="AlphaFoldDB" id="A0AAD4R9P3"/>
<feature type="compositionally biased region" description="Low complexity" evidence="4">
    <location>
        <begin position="104"/>
        <end position="120"/>
    </location>
</feature>
<feature type="domain" description="Helicase ATP-binding" evidence="5">
    <location>
        <begin position="378"/>
        <end position="567"/>
    </location>
</feature>
<dbReference type="PANTHER" id="PTHR45626">
    <property type="entry name" value="TRANSCRIPTION TERMINATION FACTOR 2-RELATED"/>
    <property type="match status" value="1"/>
</dbReference>
<sequence length="914" mass="101958">MSDYRRVYISSDSSASADASDSESDDNFWNESVKIPNKNLVKDYLSESAEDGEASDRDEDYSGDIIDNTLEQDYDQALDIGSGDAKKSSPSSVDSKEKESFLESSGASSATDNSANSSGSILKDSLQEQSSDVVNDTFDDNASFVNDFVENVDPKPKNVATQERKISSGSGISKVEPSSSLDDILSNGSMVKAGTKSGEANRSVRSLSSNEFDDLLNDSLKDTKPLKESTPIVRKSNQGLQLNKKETVAGVKSSVSPNENKHEPIKKDPPTVPPASFNPEMYNRLVTDRPKGPEIIPAPAINPEMYNRLVSGEQEKRLFGGKMTDERFGKIKAITGEVITSMHKAATEAPDNVATEAPDGLKIDLMLHQKHGLTWMLWRENQVAPGGILADDMGLGKTLSMIALILHRKNARKVMDQEQIDREAKMRERALQNNRLVSTNATLVITPASLMYQWEKEIQDRVKPGRLKVHIFHGPKNKRETIARRLAQYDVVITTYQLMSKENSSVLTQIAWDRIILDEAHQIKNRRALVSKACCRIPGVYRWCLTGTPIHNELWDLYSIIRFLRVNPFVEEKMWKDFIMTNNKTSADRLNALVKGLLLRRTKTQICSVTNKPMISLKSHNFELVTLTLQEPENRCYAQMAAASKQEVRDILNNKEYEMGMRNRRYTKKGDVIKNPFLFGNREIRMDDKFQQMSYILALLLRLRQACTHMALTRNAIDIDAFKEDGGDGDLNDLNKSLAHMTLDNSQLELEDENGEKTSVEHIFETSYSSTKVVAILERLDKVLEAGDKCVIVSQWASMLAIIEYHIRKKKIPFTSITGKILTKDRQPRVDSFNMPRGGAQVMLLSLTAGGVGLNLLDRRPAQVPTVGSSQMIKPHVPSMAPSGSTNAGMVGNGQPNIVSARTLPIPPQYVFHP</sequence>
<evidence type="ECO:0000313" key="7">
    <source>
        <dbReference type="Proteomes" id="UP001201812"/>
    </source>
</evidence>
<dbReference type="SUPFAM" id="SSF52540">
    <property type="entry name" value="P-loop containing nucleoside triphosphate hydrolases"/>
    <property type="match status" value="2"/>
</dbReference>
<dbReference type="GO" id="GO:0005634">
    <property type="term" value="C:nucleus"/>
    <property type="evidence" value="ECO:0007669"/>
    <property type="project" value="TreeGrafter"/>
</dbReference>
<feature type="compositionally biased region" description="Basic and acidic residues" evidence="4">
    <location>
        <begin position="259"/>
        <end position="269"/>
    </location>
</feature>
<evidence type="ECO:0000313" key="6">
    <source>
        <dbReference type="EMBL" id="KAI1720103.1"/>
    </source>
</evidence>
<dbReference type="InterPro" id="IPR014001">
    <property type="entry name" value="Helicase_ATP-bd"/>
</dbReference>
<feature type="compositionally biased region" description="Acidic residues" evidence="4">
    <location>
        <begin position="48"/>
        <end position="62"/>
    </location>
</feature>
<dbReference type="Gene3D" id="3.40.50.10810">
    <property type="entry name" value="Tandem AAA-ATPase domain"/>
    <property type="match status" value="1"/>
</dbReference>
<dbReference type="GO" id="GO:0008094">
    <property type="term" value="F:ATP-dependent activity, acting on DNA"/>
    <property type="evidence" value="ECO:0007669"/>
    <property type="project" value="TreeGrafter"/>
</dbReference>
<dbReference type="Gene3D" id="3.40.50.300">
    <property type="entry name" value="P-loop containing nucleotide triphosphate hydrolases"/>
    <property type="match status" value="1"/>
</dbReference>
<protein>
    <submittedName>
        <fullName evidence="6">Type III restriction enzyme, res subunit family protein</fullName>
    </submittedName>
</protein>
<dbReference type="Proteomes" id="UP001201812">
    <property type="component" value="Unassembled WGS sequence"/>
</dbReference>
<dbReference type="InterPro" id="IPR038718">
    <property type="entry name" value="SNF2-like_sf"/>
</dbReference>
<dbReference type="EMBL" id="JAKKPZ010000006">
    <property type="protein sequence ID" value="KAI1720103.1"/>
    <property type="molecule type" value="Genomic_DNA"/>
</dbReference>
<dbReference type="SMART" id="SM00487">
    <property type="entry name" value="DEXDc"/>
    <property type="match status" value="1"/>
</dbReference>
<evidence type="ECO:0000256" key="1">
    <source>
        <dbReference type="ARBA" id="ARBA00022741"/>
    </source>
</evidence>
<reference evidence="6" key="1">
    <citation type="submission" date="2022-01" db="EMBL/GenBank/DDBJ databases">
        <title>Genome Sequence Resource for Two Populations of Ditylenchus destructor, the Migratory Endoparasitic Phytonematode.</title>
        <authorList>
            <person name="Zhang H."/>
            <person name="Lin R."/>
            <person name="Xie B."/>
        </authorList>
    </citation>
    <scope>NUCLEOTIDE SEQUENCE</scope>
    <source>
        <strain evidence="6">BazhouSP</strain>
    </source>
</reference>
<dbReference type="GO" id="GO:0005524">
    <property type="term" value="F:ATP binding"/>
    <property type="evidence" value="ECO:0007669"/>
    <property type="project" value="UniProtKB-KW"/>
</dbReference>
<dbReference type="PANTHER" id="PTHR45626:SF50">
    <property type="entry name" value="TRANSCRIPTION TERMINATION FACTOR 2"/>
    <property type="match status" value="1"/>
</dbReference>
<dbReference type="InterPro" id="IPR049730">
    <property type="entry name" value="SNF2/RAD54-like_C"/>
</dbReference>
<accession>A0AAD4R9P3</accession>
<dbReference type="InterPro" id="IPR000330">
    <property type="entry name" value="SNF2_N"/>
</dbReference>
<dbReference type="InterPro" id="IPR027417">
    <property type="entry name" value="P-loop_NTPase"/>
</dbReference>
<gene>
    <name evidence="6" type="ORF">DdX_05476</name>
</gene>
<feature type="region of interest" description="Disordered" evidence="4">
    <location>
        <begin position="248"/>
        <end position="274"/>
    </location>
</feature>
<evidence type="ECO:0000259" key="5">
    <source>
        <dbReference type="PROSITE" id="PS51192"/>
    </source>
</evidence>
<dbReference type="GO" id="GO:0016787">
    <property type="term" value="F:hydrolase activity"/>
    <property type="evidence" value="ECO:0007669"/>
    <property type="project" value="UniProtKB-KW"/>
</dbReference>
<comment type="caution">
    <text evidence="6">The sequence shown here is derived from an EMBL/GenBank/DDBJ whole genome shotgun (WGS) entry which is preliminary data.</text>
</comment>
<keyword evidence="7" id="KW-1185">Reference proteome</keyword>
<proteinExistence type="predicted"/>
<dbReference type="InterPro" id="IPR050628">
    <property type="entry name" value="SNF2_RAD54_helicase_TF"/>
</dbReference>
<evidence type="ECO:0000256" key="2">
    <source>
        <dbReference type="ARBA" id="ARBA00022801"/>
    </source>
</evidence>
<organism evidence="6 7">
    <name type="scientific">Ditylenchus destructor</name>
    <dbReference type="NCBI Taxonomy" id="166010"/>
    <lineage>
        <taxon>Eukaryota</taxon>
        <taxon>Metazoa</taxon>
        <taxon>Ecdysozoa</taxon>
        <taxon>Nematoda</taxon>
        <taxon>Chromadorea</taxon>
        <taxon>Rhabditida</taxon>
        <taxon>Tylenchina</taxon>
        <taxon>Tylenchomorpha</taxon>
        <taxon>Sphaerularioidea</taxon>
        <taxon>Anguinidae</taxon>
        <taxon>Anguininae</taxon>
        <taxon>Ditylenchus</taxon>
    </lineage>
</organism>